<feature type="region of interest" description="Disordered" evidence="1">
    <location>
        <begin position="50"/>
        <end position="83"/>
    </location>
</feature>
<dbReference type="AlphaFoldDB" id="E6QLE6"/>
<organism evidence="2">
    <name type="scientific">mine drainage metagenome</name>
    <dbReference type="NCBI Taxonomy" id="410659"/>
    <lineage>
        <taxon>unclassified sequences</taxon>
        <taxon>metagenomes</taxon>
        <taxon>ecological metagenomes</taxon>
    </lineage>
</organism>
<name>E6QLE6_9ZZZZ</name>
<reference evidence="2" key="1">
    <citation type="submission" date="2009-10" db="EMBL/GenBank/DDBJ databases">
        <title>Diversity of trophic interactions inside an arsenic-rich microbial ecosystem.</title>
        <authorList>
            <person name="Bertin P.N."/>
            <person name="Heinrich-Salmeron A."/>
            <person name="Pelletier E."/>
            <person name="Goulhen-Chollet F."/>
            <person name="Arsene-Ploetze F."/>
            <person name="Gallien S."/>
            <person name="Calteau A."/>
            <person name="Vallenet D."/>
            <person name="Casiot C."/>
            <person name="Chane-Woon-Ming B."/>
            <person name="Giloteaux L."/>
            <person name="Barakat M."/>
            <person name="Bonnefoy V."/>
            <person name="Bruneel O."/>
            <person name="Chandler M."/>
            <person name="Cleiss J."/>
            <person name="Duran R."/>
            <person name="Elbaz-Poulichet F."/>
            <person name="Fonknechten N."/>
            <person name="Lauga B."/>
            <person name="Mornico D."/>
            <person name="Ortet P."/>
            <person name="Schaeffer C."/>
            <person name="Siguier P."/>
            <person name="Alexander Thil Smith A."/>
            <person name="Van Dorsselaer A."/>
            <person name="Weissenbach J."/>
            <person name="Medigue C."/>
            <person name="Le Paslier D."/>
        </authorList>
    </citation>
    <scope>NUCLEOTIDE SEQUENCE</scope>
</reference>
<gene>
    <name evidence="2" type="ORF">CARN6_1495</name>
</gene>
<protein>
    <submittedName>
        <fullName evidence="2">Uncharacterized protein</fullName>
    </submittedName>
</protein>
<proteinExistence type="predicted"/>
<accession>E6QLE6</accession>
<comment type="caution">
    <text evidence="2">The sequence shown here is derived from an EMBL/GenBank/DDBJ whole genome shotgun (WGS) entry which is preliminary data.</text>
</comment>
<evidence type="ECO:0000313" key="2">
    <source>
        <dbReference type="EMBL" id="CBI08066.1"/>
    </source>
</evidence>
<evidence type="ECO:0000256" key="1">
    <source>
        <dbReference type="SAM" id="MobiDB-lite"/>
    </source>
</evidence>
<sequence length="83" mass="8558">MVPVSPAALPFALKLSPSIITSRSQGAVGRGPGHVKHEKKTFFSLLKNTRSEGISQGRPKGAAASGRSEAESLYGCRSGGYGA</sequence>
<dbReference type="EMBL" id="CABQ01000180">
    <property type="protein sequence ID" value="CBI08066.1"/>
    <property type="molecule type" value="Genomic_DNA"/>
</dbReference>